<evidence type="ECO:0008006" key="3">
    <source>
        <dbReference type="Google" id="ProtNLM"/>
    </source>
</evidence>
<reference evidence="2" key="1">
    <citation type="journal article" date="2019" name="Int. J. Syst. Evol. Microbiol.">
        <title>The Global Catalogue of Microorganisms (GCM) 10K type strain sequencing project: providing services to taxonomists for standard genome sequencing and annotation.</title>
        <authorList>
            <consortium name="The Broad Institute Genomics Platform"/>
            <consortium name="The Broad Institute Genome Sequencing Center for Infectious Disease"/>
            <person name="Wu L."/>
            <person name="Ma J."/>
        </authorList>
    </citation>
    <scope>NUCLEOTIDE SEQUENCE [LARGE SCALE GENOMIC DNA]</scope>
    <source>
        <strain evidence="2">JCM 19134</strain>
    </source>
</reference>
<dbReference type="AlphaFoldDB" id="A0AAV3U480"/>
<protein>
    <recommendedName>
        <fullName evidence="3">Transposase</fullName>
    </recommendedName>
</protein>
<evidence type="ECO:0000313" key="2">
    <source>
        <dbReference type="Proteomes" id="UP001409585"/>
    </source>
</evidence>
<proteinExistence type="predicted"/>
<evidence type="ECO:0000313" key="1">
    <source>
        <dbReference type="EMBL" id="GAA4946591.1"/>
    </source>
</evidence>
<organism evidence="1 2">
    <name type="scientific">Halioxenophilus aromaticivorans</name>
    <dbReference type="NCBI Taxonomy" id="1306992"/>
    <lineage>
        <taxon>Bacteria</taxon>
        <taxon>Pseudomonadati</taxon>
        <taxon>Pseudomonadota</taxon>
        <taxon>Gammaproteobacteria</taxon>
        <taxon>Alteromonadales</taxon>
        <taxon>Alteromonadaceae</taxon>
        <taxon>Halioxenophilus</taxon>
    </lineage>
</organism>
<comment type="caution">
    <text evidence="1">The sequence shown here is derived from an EMBL/GenBank/DDBJ whole genome shotgun (WGS) entry which is preliminary data.</text>
</comment>
<accession>A0AAV3U480</accession>
<keyword evidence="2" id="KW-1185">Reference proteome</keyword>
<dbReference type="PANTHER" id="PTHR34322:SF2">
    <property type="entry name" value="TRANSPOSASE IS200-LIKE DOMAIN-CONTAINING PROTEIN"/>
    <property type="match status" value="1"/>
</dbReference>
<sequence>MAYVDLNPIRAKKAHSLEGSDHTSIQKRLSLKPDKQRLPAGLLPFADARDLPNPNTLPLTFTEYKELITWTAGYSSGNTTSLPETIQELGISESKWLHLATNFEAHTAKLIGNVKQVIVAAQCLGYKRTPGLRVNRYYFG</sequence>
<dbReference type="PANTHER" id="PTHR34322">
    <property type="entry name" value="TRANSPOSASE, Y1_TNP DOMAIN-CONTAINING"/>
    <property type="match status" value="1"/>
</dbReference>
<gene>
    <name evidence="1" type="ORF">GCM10025791_27480</name>
</gene>
<dbReference type="Proteomes" id="UP001409585">
    <property type="component" value="Unassembled WGS sequence"/>
</dbReference>
<name>A0AAV3U480_9ALTE</name>
<dbReference type="EMBL" id="BAABLX010000026">
    <property type="protein sequence ID" value="GAA4946591.1"/>
    <property type="molecule type" value="Genomic_DNA"/>
</dbReference>